<sequence>MMRRYFIACLTVVCLLAGAGWAAAAEPTENDGVLSAQSEALDLDKLQDAGAEYLPDVDLEQGIQLDEGIQSILDAGSRQLFSVLRKALRSGALLLAVVLFCGLTEGLYSGMGVARSMDVTAIVGALAITAVAVSDAHALIGMGKETLENLELFSKVLLPTVTAAAAAAGSPSGAVARQLATMLFSDVLITLVNRLLLPLVYTYIAACVAYAAIGNDGLKRIAGTLKWVVTSILTGVLILFVSYLTVSGVIAGSADAVTVKAAKFTMSSLVPVVGGILSDAAETVLAGAGILRNAVGVFGMLVILGMCVVPFLQLGIHYLTYKLTAALSATVSGGRVAGLIDQISGAFGLVLGMTGACALLLLISLVAAITAVVR</sequence>
<proteinExistence type="predicted"/>
<keyword evidence="1" id="KW-0472">Membrane</keyword>
<organism evidence="3 4">
    <name type="scientific">Flavonifractor hominis</name>
    <dbReference type="NCBI Taxonomy" id="3133178"/>
    <lineage>
        <taxon>Bacteria</taxon>
        <taxon>Bacillati</taxon>
        <taxon>Bacillota</taxon>
        <taxon>Clostridia</taxon>
        <taxon>Eubacteriales</taxon>
        <taxon>Oscillospiraceae</taxon>
        <taxon>Flavonifractor</taxon>
    </lineage>
</organism>
<feature type="transmembrane region" description="Helical" evidence="1">
    <location>
        <begin position="119"/>
        <end position="140"/>
    </location>
</feature>
<feature type="transmembrane region" description="Helical" evidence="1">
    <location>
        <begin position="87"/>
        <end position="107"/>
    </location>
</feature>
<keyword evidence="1" id="KW-1133">Transmembrane helix</keyword>
<dbReference type="RefSeq" id="WP_349138762.1">
    <property type="nucleotide sequence ID" value="NZ_JBBMFT010000001.1"/>
</dbReference>
<comment type="caution">
    <text evidence="3">The sequence shown here is derived from an EMBL/GenBank/DDBJ whole genome shotgun (WGS) entry which is preliminary data.</text>
</comment>
<accession>A0ABV1EM40</accession>
<feature type="signal peptide" evidence="2">
    <location>
        <begin position="1"/>
        <end position="24"/>
    </location>
</feature>
<name>A0ABV1EM40_9FIRM</name>
<reference evidence="3 4" key="1">
    <citation type="submission" date="2024-03" db="EMBL/GenBank/DDBJ databases">
        <title>Human intestinal bacterial collection.</title>
        <authorList>
            <person name="Pauvert C."/>
            <person name="Hitch T.C.A."/>
            <person name="Clavel T."/>
        </authorList>
    </citation>
    <scope>NUCLEOTIDE SEQUENCE [LARGE SCALE GENOMIC DNA]</scope>
    <source>
        <strain evidence="3 4">CLA-AP-H34</strain>
    </source>
</reference>
<keyword evidence="4" id="KW-1185">Reference proteome</keyword>
<dbReference type="EMBL" id="JBBMFT010000001">
    <property type="protein sequence ID" value="MEQ2455080.1"/>
    <property type="molecule type" value="Genomic_DNA"/>
</dbReference>
<protein>
    <submittedName>
        <fullName evidence="3">Stage III sporulation protein AE</fullName>
    </submittedName>
</protein>
<evidence type="ECO:0000256" key="1">
    <source>
        <dbReference type="SAM" id="Phobius"/>
    </source>
</evidence>
<feature type="transmembrane region" description="Helical" evidence="1">
    <location>
        <begin position="346"/>
        <end position="373"/>
    </location>
</feature>
<evidence type="ECO:0000313" key="4">
    <source>
        <dbReference type="Proteomes" id="UP001440599"/>
    </source>
</evidence>
<gene>
    <name evidence="3" type="ORF">WMO45_00970</name>
</gene>
<evidence type="ECO:0000256" key="2">
    <source>
        <dbReference type="SAM" id="SignalP"/>
    </source>
</evidence>
<evidence type="ECO:0000313" key="3">
    <source>
        <dbReference type="EMBL" id="MEQ2455080.1"/>
    </source>
</evidence>
<dbReference type="Pfam" id="PF09546">
    <property type="entry name" value="Spore_III_AE"/>
    <property type="match status" value="1"/>
</dbReference>
<feature type="transmembrane region" description="Helical" evidence="1">
    <location>
        <begin position="195"/>
        <end position="213"/>
    </location>
</feature>
<keyword evidence="2" id="KW-0732">Signal</keyword>
<keyword evidence="1" id="KW-0812">Transmembrane</keyword>
<feature type="transmembrane region" description="Helical" evidence="1">
    <location>
        <begin position="294"/>
        <end position="312"/>
    </location>
</feature>
<dbReference type="InterPro" id="IPR014194">
    <property type="entry name" value="Spore_III_AE"/>
</dbReference>
<feature type="transmembrane region" description="Helical" evidence="1">
    <location>
        <begin position="225"/>
        <end position="246"/>
    </location>
</feature>
<dbReference type="Proteomes" id="UP001440599">
    <property type="component" value="Unassembled WGS sequence"/>
</dbReference>
<feature type="chain" id="PRO_5046670978" evidence="2">
    <location>
        <begin position="25"/>
        <end position="374"/>
    </location>
</feature>